<evidence type="ECO:0000259" key="3">
    <source>
        <dbReference type="PROSITE" id="PS51304"/>
    </source>
</evidence>
<accession>A0A914YWG9</accession>
<feature type="domain" description="Galectin" evidence="3">
    <location>
        <begin position="14"/>
        <end position="145"/>
    </location>
</feature>
<reference evidence="5" key="1">
    <citation type="submission" date="2022-11" db="UniProtKB">
        <authorList>
            <consortium name="WormBaseParasite"/>
        </authorList>
    </citation>
    <scope>IDENTIFICATION</scope>
</reference>
<dbReference type="PANTHER" id="PTHR11346:SF176">
    <property type="entry name" value="32 KDA BETA-GALACTOSIDE-BINDING LECTIN LEC-3"/>
    <property type="match status" value="1"/>
</dbReference>
<dbReference type="SUPFAM" id="SSF49899">
    <property type="entry name" value="Concanavalin A-like lectins/glucanases"/>
    <property type="match status" value="2"/>
</dbReference>
<dbReference type="InterPro" id="IPR001079">
    <property type="entry name" value="Galectin_CRD"/>
</dbReference>
<evidence type="ECO:0000313" key="5">
    <source>
        <dbReference type="WBParaSite" id="PSU_v2.g4900.t1"/>
    </source>
</evidence>
<dbReference type="Proteomes" id="UP000887577">
    <property type="component" value="Unplaced"/>
</dbReference>
<dbReference type="InterPro" id="IPR013320">
    <property type="entry name" value="ConA-like_dom_sf"/>
</dbReference>
<sequence>MAHVHETKSYTVPYRSQLQERIEPGQTLIVKGSTIEESQRFTINLHHKTPDFSGNDVPLHISIRFDEGKIVFNTFVNGEWGKEERKSNPIKRGENFDIRIRSHDDRYQIFVDQKEFKDYEHRVPLSSVSHFSVDGDLYLNQIHWGGKYYPVPYESGIAGGFGPGKKLLIFGTPEKKAKNFNINLLRRNGDISLHFNPRFSEKHVVRNSLQAGEWGNEEREGKMVFEKGIGFDLTIINESYGFQIFVNDERFCTFAHRDDPSDISGLQIQGDVEITGIQIQ</sequence>
<evidence type="ECO:0000313" key="4">
    <source>
        <dbReference type="Proteomes" id="UP000887577"/>
    </source>
</evidence>
<dbReference type="FunFam" id="2.60.120.200:FF:000276">
    <property type="entry name" value="Galectin"/>
    <property type="match status" value="1"/>
</dbReference>
<protein>
    <recommendedName>
        <fullName evidence="2">Galectin</fullName>
    </recommendedName>
</protein>
<evidence type="ECO:0000256" key="2">
    <source>
        <dbReference type="RuleBase" id="RU102079"/>
    </source>
</evidence>
<feature type="domain" description="Galectin" evidence="3">
    <location>
        <begin position="153"/>
        <end position="280"/>
    </location>
</feature>
<proteinExistence type="predicted"/>
<dbReference type="SMART" id="SM00276">
    <property type="entry name" value="GLECT"/>
    <property type="match status" value="2"/>
</dbReference>
<dbReference type="WBParaSite" id="PSU_v2.g4900.t1">
    <property type="protein sequence ID" value="PSU_v2.g4900.t1"/>
    <property type="gene ID" value="PSU_v2.g4900"/>
</dbReference>
<organism evidence="4 5">
    <name type="scientific">Panagrolaimus superbus</name>
    <dbReference type="NCBI Taxonomy" id="310955"/>
    <lineage>
        <taxon>Eukaryota</taxon>
        <taxon>Metazoa</taxon>
        <taxon>Ecdysozoa</taxon>
        <taxon>Nematoda</taxon>
        <taxon>Chromadorea</taxon>
        <taxon>Rhabditida</taxon>
        <taxon>Tylenchina</taxon>
        <taxon>Panagrolaimomorpha</taxon>
        <taxon>Panagrolaimoidea</taxon>
        <taxon>Panagrolaimidae</taxon>
        <taxon>Panagrolaimus</taxon>
    </lineage>
</organism>
<dbReference type="SMART" id="SM00908">
    <property type="entry name" value="Gal-bind_lectin"/>
    <property type="match status" value="2"/>
</dbReference>
<dbReference type="GO" id="GO:0016936">
    <property type="term" value="F:galactoside binding"/>
    <property type="evidence" value="ECO:0007669"/>
    <property type="project" value="TreeGrafter"/>
</dbReference>
<dbReference type="PROSITE" id="PS51304">
    <property type="entry name" value="GALECTIN"/>
    <property type="match status" value="2"/>
</dbReference>
<dbReference type="FunFam" id="2.60.120.200:FF:000145">
    <property type="entry name" value="Galectin"/>
    <property type="match status" value="1"/>
</dbReference>
<dbReference type="Pfam" id="PF00337">
    <property type="entry name" value="Gal-bind_lectin"/>
    <property type="match status" value="2"/>
</dbReference>
<dbReference type="InterPro" id="IPR044156">
    <property type="entry name" value="Galectin-like"/>
</dbReference>
<dbReference type="AlphaFoldDB" id="A0A914YWG9"/>
<keyword evidence="1 2" id="KW-0430">Lectin</keyword>
<dbReference type="CDD" id="cd00070">
    <property type="entry name" value="GLECT"/>
    <property type="match status" value="2"/>
</dbReference>
<evidence type="ECO:0000256" key="1">
    <source>
        <dbReference type="ARBA" id="ARBA00022734"/>
    </source>
</evidence>
<dbReference type="PANTHER" id="PTHR11346">
    <property type="entry name" value="GALECTIN"/>
    <property type="match status" value="1"/>
</dbReference>
<name>A0A914YWG9_9BILA</name>
<dbReference type="Gene3D" id="2.60.120.200">
    <property type="match status" value="2"/>
</dbReference>
<dbReference type="GO" id="GO:0030246">
    <property type="term" value="F:carbohydrate binding"/>
    <property type="evidence" value="ECO:0007669"/>
    <property type="project" value="UniProtKB-UniRule"/>
</dbReference>
<keyword evidence="4" id="KW-1185">Reference proteome</keyword>